<protein>
    <recommendedName>
        <fullName evidence="3">XRE family transcriptional regulator</fullName>
    </recommendedName>
</protein>
<dbReference type="Gene3D" id="1.10.260.40">
    <property type="entry name" value="lambda repressor-like DNA-binding domains"/>
    <property type="match status" value="1"/>
</dbReference>
<organism evidence="1 2">
    <name type="scientific">Rathayibacter festucae</name>
    <dbReference type="NCBI Taxonomy" id="110937"/>
    <lineage>
        <taxon>Bacteria</taxon>
        <taxon>Bacillati</taxon>
        <taxon>Actinomycetota</taxon>
        <taxon>Actinomycetes</taxon>
        <taxon>Micrococcales</taxon>
        <taxon>Microbacteriaceae</taxon>
        <taxon>Rathayibacter</taxon>
    </lineage>
</organism>
<keyword evidence="1" id="KW-0614">Plasmid</keyword>
<dbReference type="InterPro" id="IPR010982">
    <property type="entry name" value="Lambda_DNA-bd_dom_sf"/>
</dbReference>
<gene>
    <name evidence="1" type="ORF">GSU69_19830</name>
</gene>
<dbReference type="RefSeq" id="WP_159424263.1">
    <property type="nucleotide sequence ID" value="NZ_CP047182.1"/>
</dbReference>
<keyword evidence="2" id="KW-1185">Reference proteome</keyword>
<evidence type="ECO:0000313" key="2">
    <source>
        <dbReference type="Proteomes" id="UP000464597"/>
    </source>
</evidence>
<dbReference type="Proteomes" id="UP000464597">
    <property type="component" value="Plasmid unnamed2"/>
</dbReference>
<name>A0ABX6H5K9_9MICO</name>
<proteinExistence type="predicted"/>
<sequence length="149" mass="16600">MADSESGAGAPTSSGGITVSKEELAQRLRLATDRYETMHGRQPSWSVVEEHVRAAGADLSRTKWHYMLSGSHVLAKDIGVFEALGDLFDIPSTFFYRAEEDVPPRLQEAMPAILDLRRNRVRREMRSIGEISPEAEAAMERILAELEAE</sequence>
<geneLocation type="plasmid" evidence="1 2">
    <name>unnamed2</name>
</geneLocation>
<reference evidence="2" key="1">
    <citation type="submission" date="2019-12" db="EMBL/GenBank/DDBJ databases">
        <title>Complete and draft genome sequences of new strains and members of some known species of the genus Rathayibacter isolated from plants.</title>
        <authorList>
            <person name="Tarlachkov S.V."/>
            <person name="Starodumova I.P."/>
            <person name="Dorofeeva L.V."/>
            <person name="Prisyazhnaya N.V."/>
            <person name="Leyn S."/>
            <person name="Zlamal J."/>
            <person name="Elan M."/>
            <person name="Osterman A.L."/>
            <person name="Nadler S."/>
            <person name="Subbotin S.A."/>
            <person name="Evtushenko L.I."/>
        </authorList>
    </citation>
    <scope>NUCLEOTIDE SEQUENCE [LARGE SCALE GENOMIC DNA]</scope>
    <source>
        <strain evidence="2">VKM Ac-2802</strain>
        <plasmid evidence="2">unnamed2</plasmid>
    </source>
</reference>
<evidence type="ECO:0008006" key="3">
    <source>
        <dbReference type="Google" id="ProtNLM"/>
    </source>
</evidence>
<dbReference type="EMBL" id="CP047182">
    <property type="protein sequence ID" value="QHC65104.1"/>
    <property type="molecule type" value="Genomic_DNA"/>
</dbReference>
<evidence type="ECO:0000313" key="1">
    <source>
        <dbReference type="EMBL" id="QHC65104.1"/>
    </source>
</evidence>
<accession>A0ABX6H5K9</accession>